<feature type="domain" description="Ribosomal RNA methyltransferase SPB1-like C-terminal" evidence="2">
    <location>
        <begin position="1"/>
        <end position="53"/>
    </location>
</feature>
<dbReference type="OrthoDB" id="8929603at2759"/>
<organism evidence="3 4">
    <name type="scientific">Chiloscyllium punctatum</name>
    <name type="common">Brownbanded bambooshark</name>
    <name type="synonym">Hemiscyllium punctatum</name>
    <dbReference type="NCBI Taxonomy" id="137246"/>
    <lineage>
        <taxon>Eukaryota</taxon>
        <taxon>Metazoa</taxon>
        <taxon>Chordata</taxon>
        <taxon>Craniata</taxon>
        <taxon>Vertebrata</taxon>
        <taxon>Chondrichthyes</taxon>
        <taxon>Elasmobranchii</taxon>
        <taxon>Galeomorphii</taxon>
        <taxon>Galeoidea</taxon>
        <taxon>Orectolobiformes</taxon>
        <taxon>Hemiscylliidae</taxon>
        <taxon>Chiloscyllium</taxon>
    </lineage>
</organism>
<evidence type="ECO:0000256" key="1">
    <source>
        <dbReference type="SAM" id="MobiDB-lite"/>
    </source>
</evidence>
<dbReference type="Proteomes" id="UP000287033">
    <property type="component" value="Unassembled WGS sequence"/>
</dbReference>
<dbReference type="EMBL" id="BEZZ01231860">
    <property type="protein sequence ID" value="GCC48237.1"/>
    <property type="molecule type" value="Genomic_DNA"/>
</dbReference>
<reference evidence="3 4" key="1">
    <citation type="journal article" date="2018" name="Nat. Ecol. Evol.">
        <title>Shark genomes provide insights into elasmobranch evolution and the origin of vertebrates.</title>
        <authorList>
            <person name="Hara Y"/>
            <person name="Yamaguchi K"/>
            <person name="Onimaru K"/>
            <person name="Kadota M"/>
            <person name="Koyanagi M"/>
            <person name="Keeley SD"/>
            <person name="Tatsumi K"/>
            <person name="Tanaka K"/>
            <person name="Motone F"/>
            <person name="Kageyama Y"/>
            <person name="Nozu R"/>
            <person name="Adachi N"/>
            <person name="Nishimura O"/>
            <person name="Nakagawa R"/>
            <person name="Tanegashima C"/>
            <person name="Kiyatake I"/>
            <person name="Matsumoto R"/>
            <person name="Murakumo K"/>
            <person name="Nishida K"/>
            <person name="Terakita A"/>
            <person name="Kuratani S"/>
            <person name="Sato K"/>
            <person name="Hyodo S Kuraku.S."/>
        </authorList>
    </citation>
    <scope>NUCLEOTIDE SEQUENCE [LARGE SCALE GENOMIC DNA]</scope>
</reference>
<dbReference type="GO" id="GO:0006364">
    <property type="term" value="P:rRNA processing"/>
    <property type="evidence" value="ECO:0007669"/>
    <property type="project" value="InterPro"/>
</dbReference>
<evidence type="ECO:0000313" key="4">
    <source>
        <dbReference type="Proteomes" id="UP000287033"/>
    </source>
</evidence>
<keyword evidence="4" id="KW-1185">Reference proteome</keyword>
<evidence type="ECO:0000313" key="3">
    <source>
        <dbReference type="EMBL" id="GCC48237.1"/>
    </source>
</evidence>
<protein>
    <recommendedName>
        <fullName evidence="2">Ribosomal RNA methyltransferase SPB1-like C-terminal domain-containing protein</fullName>
    </recommendedName>
</protein>
<dbReference type="OMA" id="DARMRKD"/>
<feature type="non-terminal residue" evidence="3">
    <location>
        <position position="1"/>
    </location>
</feature>
<dbReference type="InterPro" id="IPR012920">
    <property type="entry name" value="rRNA_MeTfrase_SPB1-like_C"/>
</dbReference>
<dbReference type="AlphaFoldDB" id="A0A401U015"/>
<dbReference type="Pfam" id="PF07780">
    <property type="entry name" value="Spb1_C"/>
    <property type="match status" value="1"/>
</dbReference>
<dbReference type="GO" id="GO:0008168">
    <property type="term" value="F:methyltransferase activity"/>
    <property type="evidence" value="ECO:0007669"/>
    <property type="project" value="InterPro"/>
</dbReference>
<gene>
    <name evidence="3" type="ORF">chiPu_0032265</name>
</gene>
<accession>A0A401U015</accession>
<feature type="compositionally biased region" description="Basic residues" evidence="1">
    <location>
        <begin position="45"/>
        <end position="63"/>
    </location>
</feature>
<dbReference type="STRING" id="137246.A0A401U015"/>
<comment type="caution">
    <text evidence="3">The sequence shown here is derived from an EMBL/GenBank/DDBJ whole genome shotgun (WGS) entry which is preliminary data.</text>
</comment>
<evidence type="ECO:0000259" key="2">
    <source>
        <dbReference type="Pfam" id="PF07780"/>
    </source>
</evidence>
<feature type="region of interest" description="Disordered" evidence="1">
    <location>
        <begin position="40"/>
        <end position="63"/>
    </location>
</feature>
<dbReference type="GO" id="GO:0005634">
    <property type="term" value="C:nucleus"/>
    <property type="evidence" value="ECO:0007669"/>
    <property type="project" value="InterPro"/>
</dbReference>
<proteinExistence type="predicted"/>
<name>A0A401U015_CHIPU</name>
<sequence length="63" mass="7253">IYKKAGLKEKREVTYVVAKKWAGGKVRRPPGVKGLFKVVDARMRKDTRKTPKNSKAKGKRKRK</sequence>